<evidence type="ECO:0000313" key="7">
    <source>
        <dbReference type="Proteomes" id="UP000275027"/>
    </source>
</evidence>
<dbReference type="Proteomes" id="UP000275027">
    <property type="component" value="Unassembled WGS sequence"/>
</dbReference>
<keyword evidence="6" id="KW-1185">Reference proteome</keyword>
<sequence length="200" mass="21165">MKKIVLTVAAVFAFGFANAQEETSEGFKKGDVFISGAVGFGSTKTGDFKTSDFEIAPSAGYFVTDNIALGLAFGYGSSKVDVGTADATNSTLSVGAFGRYYFTPASKFSIFGQLGVNYMSYDNEFDAEAGTLGEFKGDGFGVAVAPGVSYFLAKNFAIEASFGILGFETTKPDADGAEKTNSFDFGLDMRDIRLGLVYKF</sequence>
<evidence type="ECO:0000313" key="6">
    <source>
        <dbReference type="Proteomes" id="UP000233767"/>
    </source>
</evidence>
<reference evidence="5 7" key="2">
    <citation type="submission" date="2018-10" db="EMBL/GenBank/DDBJ databases">
        <title>Genomic Encyclopedia of Archaeal and Bacterial Type Strains, Phase II (KMG-II): from individual species to whole genera.</title>
        <authorList>
            <person name="Goeker M."/>
        </authorList>
    </citation>
    <scope>NUCLEOTIDE SEQUENCE [LARGE SCALE GENOMIC DNA]</scope>
    <source>
        <strain evidence="5 7">DSM 21886</strain>
    </source>
</reference>
<dbReference type="SUPFAM" id="SSF56925">
    <property type="entry name" value="OMPA-like"/>
    <property type="match status" value="1"/>
</dbReference>
<evidence type="ECO:0000313" key="4">
    <source>
        <dbReference type="EMBL" id="PKW29664.1"/>
    </source>
</evidence>
<feature type="signal peptide" evidence="2">
    <location>
        <begin position="1"/>
        <end position="19"/>
    </location>
</feature>
<name>A0A497V2T9_9FLAO</name>
<evidence type="ECO:0000256" key="2">
    <source>
        <dbReference type="SAM" id="SignalP"/>
    </source>
</evidence>
<feature type="domain" description="Outer membrane protein beta-barrel" evidence="3">
    <location>
        <begin position="8"/>
        <end position="200"/>
    </location>
</feature>
<dbReference type="EMBL" id="PJND01000007">
    <property type="protein sequence ID" value="PKW29664.1"/>
    <property type="molecule type" value="Genomic_DNA"/>
</dbReference>
<proteinExistence type="predicted"/>
<reference evidence="4 6" key="1">
    <citation type="submission" date="2017-12" db="EMBL/GenBank/DDBJ databases">
        <title>Genomic Encyclopedia of Type Strains, Phase III (KMG-III): the genomes of soil and plant-associated and newly described type strains.</title>
        <authorList>
            <person name="Whitman W."/>
        </authorList>
    </citation>
    <scope>NUCLEOTIDE SEQUENCE [LARGE SCALE GENOMIC DNA]</scope>
    <source>
        <strain evidence="4 6">IP-10</strain>
    </source>
</reference>
<dbReference type="InterPro" id="IPR027385">
    <property type="entry name" value="Beta-barrel_OMP"/>
</dbReference>
<organism evidence="5 7">
    <name type="scientific">Flavobacterium lindanitolerans</name>
    <dbReference type="NCBI Taxonomy" id="428988"/>
    <lineage>
        <taxon>Bacteria</taxon>
        <taxon>Pseudomonadati</taxon>
        <taxon>Bacteroidota</taxon>
        <taxon>Flavobacteriia</taxon>
        <taxon>Flavobacteriales</taxon>
        <taxon>Flavobacteriaceae</taxon>
        <taxon>Flavobacterium</taxon>
    </lineage>
</organism>
<dbReference type="AlphaFoldDB" id="A0A497V2T9"/>
<accession>A0A497V2T9</accession>
<gene>
    <name evidence="4" type="ORF">B0G92_1308</name>
    <name evidence="5" type="ORF">CLV50_0196</name>
</gene>
<dbReference type="EMBL" id="RCCB01000010">
    <property type="protein sequence ID" value="RLJ34835.1"/>
    <property type="molecule type" value="Genomic_DNA"/>
</dbReference>
<comment type="caution">
    <text evidence="5">The sequence shown here is derived from an EMBL/GenBank/DDBJ whole genome shotgun (WGS) entry which is preliminary data.</text>
</comment>
<dbReference type="RefSeq" id="WP_101471489.1">
    <property type="nucleotide sequence ID" value="NZ_CALHAS010000001.1"/>
</dbReference>
<evidence type="ECO:0000259" key="3">
    <source>
        <dbReference type="Pfam" id="PF13505"/>
    </source>
</evidence>
<dbReference type="Pfam" id="PF13505">
    <property type="entry name" value="OMP_b-brl"/>
    <property type="match status" value="1"/>
</dbReference>
<dbReference type="Gene3D" id="2.40.160.20">
    <property type="match status" value="1"/>
</dbReference>
<dbReference type="Proteomes" id="UP000233767">
    <property type="component" value="Unassembled WGS sequence"/>
</dbReference>
<keyword evidence="1 2" id="KW-0732">Signal</keyword>
<dbReference type="InterPro" id="IPR011250">
    <property type="entry name" value="OMP/PagP_B-barrel"/>
</dbReference>
<evidence type="ECO:0000313" key="5">
    <source>
        <dbReference type="EMBL" id="RLJ34835.1"/>
    </source>
</evidence>
<protein>
    <submittedName>
        <fullName evidence="5">Outer membrane protein W</fullName>
    </submittedName>
</protein>
<evidence type="ECO:0000256" key="1">
    <source>
        <dbReference type="ARBA" id="ARBA00022729"/>
    </source>
</evidence>
<feature type="chain" id="PRO_5041126644" evidence="2">
    <location>
        <begin position="20"/>
        <end position="200"/>
    </location>
</feature>